<evidence type="ECO:0000256" key="1">
    <source>
        <dbReference type="ARBA" id="ARBA00007529"/>
    </source>
</evidence>
<dbReference type="GO" id="GO:0047580">
    <property type="term" value="F:4-hydroxyproline epimerase activity"/>
    <property type="evidence" value="ECO:0007669"/>
    <property type="project" value="TreeGrafter"/>
</dbReference>
<proteinExistence type="inferred from homology"/>
<dbReference type="AlphaFoldDB" id="M0AUS2"/>
<dbReference type="RefSeq" id="WP_006666828.1">
    <property type="nucleotide sequence ID" value="NZ_AOIP01000039.1"/>
</dbReference>
<dbReference type="SUPFAM" id="SSF54506">
    <property type="entry name" value="Diaminopimelate epimerase-like"/>
    <property type="match status" value="1"/>
</dbReference>
<dbReference type="Gene3D" id="3.10.310.10">
    <property type="entry name" value="Diaminopimelate Epimerase, Chain A, domain 1"/>
    <property type="match status" value="2"/>
</dbReference>
<sequence>MTSDNDFDDTHVDASFTTIDTHTAGEPTRILLDGLDRSTLDGESVRAKRESFAEEYDWVRKLLMKEPRGHDDMFGAVIVEPNEDTADADLGVFFMDNKGYLDMCGHGTIGVVSALIEHGHLSAEPTIRVETPAGVVEATPQYAEGGVERVTIQNVTSFVYDATTVPVSFLDSPLRVDIVYAGNFFALVDSEQLGVSVDTTRTDEFVDWGLEIQAAVNDELDIVHPFSGEPDSVSITEIYESSDDADRSIVIFGGGQVDRSPCGTGTCAKMTLLYESGRLAVDEPYIHESVIGTRFEGRIIETKEREGITLTVPTITGTARITGKHTFIKDHRDSITSLSITSDEE</sequence>
<reference evidence="2 3" key="1">
    <citation type="journal article" date="2014" name="PLoS Genet.">
        <title>Phylogenetically driven sequencing of extremely halophilic archaea reveals strategies for static and dynamic osmo-response.</title>
        <authorList>
            <person name="Becker E.A."/>
            <person name="Seitzer P.M."/>
            <person name="Tritt A."/>
            <person name="Larsen D."/>
            <person name="Krusor M."/>
            <person name="Yao A.I."/>
            <person name="Wu D."/>
            <person name="Madern D."/>
            <person name="Eisen J.A."/>
            <person name="Darling A.E."/>
            <person name="Facciotti M.T."/>
        </authorList>
    </citation>
    <scope>NUCLEOTIDE SEQUENCE [LARGE SCALE GENOMIC DNA]</scope>
    <source>
        <strain evidence="2 3">DSM 13077</strain>
    </source>
</reference>
<evidence type="ECO:0000313" key="3">
    <source>
        <dbReference type="Proteomes" id="UP000011591"/>
    </source>
</evidence>
<dbReference type="OrthoDB" id="166758at2157"/>
<organism evidence="2 3">
    <name type="scientific">Natrialba aegyptia DSM 13077</name>
    <dbReference type="NCBI Taxonomy" id="1227491"/>
    <lineage>
        <taxon>Archaea</taxon>
        <taxon>Methanobacteriati</taxon>
        <taxon>Methanobacteriota</taxon>
        <taxon>Stenosarchaea group</taxon>
        <taxon>Halobacteria</taxon>
        <taxon>Halobacteriales</taxon>
        <taxon>Natrialbaceae</taxon>
        <taxon>Natrialba</taxon>
    </lineage>
</organism>
<dbReference type="PATRIC" id="fig|1227491.4.peg.3511"/>
<dbReference type="SFLD" id="SFLDS00028">
    <property type="entry name" value="Proline_Racemase"/>
    <property type="match status" value="1"/>
</dbReference>
<name>M0AUS2_9EURY</name>
<keyword evidence="3" id="KW-1185">Reference proteome</keyword>
<dbReference type="Proteomes" id="UP000011591">
    <property type="component" value="Unassembled WGS sequence"/>
</dbReference>
<comment type="caution">
    <text evidence="2">The sequence shown here is derived from an EMBL/GenBank/DDBJ whole genome shotgun (WGS) entry which is preliminary data.</text>
</comment>
<dbReference type="PANTHER" id="PTHR33442:SF5">
    <property type="entry name" value="BIFUNCTIONAL TRANS-3-HYDROXY-L-PROLINE DEHYDRATASE_2-EPIMERASE"/>
    <property type="match status" value="1"/>
</dbReference>
<dbReference type="PIRSF" id="PIRSF029792">
    <property type="entry name" value="Pro_racemase"/>
    <property type="match status" value="1"/>
</dbReference>
<protein>
    <submittedName>
        <fullName evidence="2">Proline racemase</fullName>
    </submittedName>
</protein>
<dbReference type="EMBL" id="AOIP01000039">
    <property type="protein sequence ID" value="ELZ02315.1"/>
    <property type="molecule type" value="Genomic_DNA"/>
</dbReference>
<comment type="similarity">
    <text evidence="1">Belongs to the proline racemase family.</text>
</comment>
<gene>
    <name evidence="2" type="ORF">C480_17133</name>
</gene>
<dbReference type="InterPro" id="IPR008794">
    <property type="entry name" value="Pro_racemase_fam"/>
</dbReference>
<dbReference type="PANTHER" id="PTHR33442">
    <property type="entry name" value="TRANS-3-HYDROXY-L-PROLINE DEHYDRATASE"/>
    <property type="match status" value="1"/>
</dbReference>
<evidence type="ECO:0000313" key="2">
    <source>
        <dbReference type="EMBL" id="ELZ02315.1"/>
    </source>
</evidence>
<dbReference type="FunFam" id="3.10.310.10:FF:000003">
    <property type="entry name" value="Proline racemase"/>
    <property type="match status" value="1"/>
</dbReference>
<accession>M0AUS2</accession>
<dbReference type="Pfam" id="PF05544">
    <property type="entry name" value="Pro_racemase"/>
    <property type="match status" value="1"/>
</dbReference>